<dbReference type="Gene3D" id="3.50.50.60">
    <property type="entry name" value="FAD/NAD(P)-binding domain"/>
    <property type="match status" value="2"/>
</dbReference>
<keyword evidence="3" id="KW-0274">FAD</keyword>
<keyword evidence="2" id="KW-0285">Flavoprotein</keyword>
<organism evidence="7 8">
    <name type="scientific">Coniochaeta hoffmannii</name>
    <dbReference type="NCBI Taxonomy" id="91930"/>
    <lineage>
        <taxon>Eukaryota</taxon>
        <taxon>Fungi</taxon>
        <taxon>Dikarya</taxon>
        <taxon>Ascomycota</taxon>
        <taxon>Pezizomycotina</taxon>
        <taxon>Sordariomycetes</taxon>
        <taxon>Sordariomycetidae</taxon>
        <taxon>Coniochaetales</taxon>
        <taxon>Coniochaetaceae</taxon>
        <taxon>Coniochaeta</taxon>
    </lineage>
</organism>
<accession>A0AA38SHH5</accession>
<evidence type="ECO:0000256" key="3">
    <source>
        <dbReference type="ARBA" id="ARBA00022827"/>
    </source>
</evidence>
<evidence type="ECO:0000256" key="1">
    <source>
        <dbReference type="ARBA" id="ARBA00001974"/>
    </source>
</evidence>
<keyword evidence="4" id="KW-0560">Oxidoreductase</keyword>
<dbReference type="GO" id="GO:0004497">
    <property type="term" value="F:monooxygenase activity"/>
    <property type="evidence" value="ECO:0007669"/>
    <property type="project" value="UniProtKB-KW"/>
</dbReference>
<dbReference type="InterPro" id="IPR036188">
    <property type="entry name" value="FAD/NAD-bd_sf"/>
</dbReference>
<evidence type="ECO:0000256" key="4">
    <source>
        <dbReference type="ARBA" id="ARBA00023002"/>
    </source>
</evidence>
<dbReference type="PANTHER" id="PTHR47178:SF3">
    <property type="entry name" value="FAD-BINDING DOMAIN-CONTAINING PROTEIN"/>
    <property type="match status" value="1"/>
</dbReference>
<dbReference type="Pfam" id="PF13450">
    <property type="entry name" value="NAD_binding_8"/>
    <property type="match status" value="1"/>
</dbReference>
<dbReference type="GO" id="GO:0071949">
    <property type="term" value="F:FAD binding"/>
    <property type="evidence" value="ECO:0007669"/>
    <property type="project" value="InterPro"/>
</dbReference>
<evidence type="ECO:0000313" key="8">
    <source>
        <dbReference type="Proteomes" id="UP001174691"/>
    </source>
</evidence>
<sequence length="356" mass="38796">MTTKGTHQLRVAIVGGGITGLLIAQGLKKSGFDVAVYERDTHLNARNRDWTMSVHWSLPNLQRLLPESILADICTAYTDQHRSHDAPQPPIPFYDGLTGDGPVTLNFQDATGDGEEIEADLVIGADGTNSKVRRLLLGEEAGAAATSEWSMYNGTACYGDADKACFQREAHPLCALAFTEHGLAFCGIQDVPDPDEPSTWSFNVLRFVRARSESLAGDAVIRRLKDMSRDICEPFRSAIRWIPAGSIFFATPLRYWVSAPWGNKGGRVALAGDAAHAMLPSRGQGMNHALEDAGRLVAQMERVRRGIGLSEAMKAYEEEVVERGRDAVVQSLEDCKANTRVGESGRTRLATKGLRA</sequence>
<dbReference type="AlphaFoldDB" id="A0AA38SHH5"/>
<feature type="domain" description="FAD-binding" evidence="6">
    <location>
        <begin position="108"/>
        <end position="329"/>
    </location>
</feature>
<dbReference type="SUPFAM" id="SSF51905">
    <property type="entry name" value="FAD/NAD(P)-binding domain"/>
    <property type="match status" value="1"/>
</dbReference>
<name>A0AA38SHH5_9PEZI</name>
<comment type="caution">
    <text evidence="7">The sequence shown here is derived from an EMBL/GenBank/DDBJ whole genome shotgun (WGS) entry which is preliminary data.</text>
</comment>
<keyword evidence="8" id="KW-1185">Reference proteome</keyword>
<evidence type="ECO:0000259" key="6">
    <source>
        <dbReference type="Pfam" id="PF01494"/>
    </source>
</evidence>
<dbReference type="InterPro" id="IPR002938">
    <property type="entry name" value="FAD-bd"/>
</dbReference>
<dbReference type="Pfam" id="PF01494">
    <property type="entry name" value="FAD_binding_3"/>
    <property type="match status" value="1"/>
</dbReference>
<proteinExistence type="predicted"/>
<dbReference type="PANTHER" id="PTHR47178">
    <property type="entry name" value="MONOOXYGENASE, FAD-BINDING"/>
    <property type="match status" value="1"/>
</dbReference>
<dbReference type="EMBL" id="JANBVN010000033">
    <property type="protein sequence ID" value="KAJ9160613.1"/>
    <property type="molecule type" value="Genomic_DNA"/>
</dbReference>
<reference evidence="7" key="1">
    <citation type="submission" date="2022-07" db="EMBL/GenBank/DDBJ databases">
        <title>Fungi with potential for degradation of polypropylene.</title>
        <authorList>
            <person name="Gostincar C."/>
        </authorList>
    </citation>
    <scope>NUCLEOTIDE SEQUENCE</scope>
    <source>
        <strain evidence="7">EXF-13287</strain>
    </source>
</reference>
<dbReference type="PRINTS" id="PR00420">
    <property type="entry name" value="RNGMNOXGNASE"/>
</dbReference>
<keyword evidence="5" id="KW-0503">Monooxygenase</keyword>
<evidence type="ECO:0000313" key="7">
    <source>
        <dbReference type="EMBL" id="KAJ9160613.1"/>
    </source>
</evidence>
<gene>
    <name evidence="7" type="ORF">NKR19_g3068</name>
</gene>
<comment type="cofactor">
    <cofactor evidence="1">
        <name>FAD</name>
        <dbReference type="ChEBI" id="CHEBI:57692"/>
    </cofactor>
</comment>
<dbReference type="Proteomes" id="UP001174691">
    <property type="component" value="Unassembled WGS sequence"/>
</dbReference>
<evidence type="ECO:0000256" key="5">
    <source>
        <dbReference type="ARBA" id="ARBA00023033"/>
    </source>
</evidence>
<evidence type="ECO:0000256" key="2">
    <source>
        <dbReference type="ARBA" id="ARBA00022630"/>
    </source>
</evidence>
<protein>
    <recommendedName>
        <fullName evidence="6">FAD-binding domain-containing protein</fullName>
    </recommendedName>
</protein>